<reference evidence="1" key="1">
    <citation type="journal article" date="2015" name="Genome Biol. Evol.">
        <title>Organellar Genomes of White Spruce (Picea glauca): Assembly and Annotation.</title>
        <authorList>
            <person name="Jackman S.D."/>
            <person name="Warren R.L."/>
            <person name="Gibb E.A."/>
            <person name="Vandervalk B.P."/>
            <person name="Mohamadi H."/>
            <person name="Chu J."/>
            <person name="Raymond A."/>
            <person name="Pleasance S."/>
            <person name="Coope R."/>
            <person name="Wildung M.R."/>
            <person name="Ritland C.E."/>
            <person name="Bousquet J."/>
            <person name="Jones S.J."/>
            <person name="Bohlmann J."/>
            <person name="Birol I."/>
        </authorList>
    </citation>
    <scope>NUCLEOTIDE SEQUENCE [LARGE SCALE GENOMIC DNA]</scope>
    <source>
        <tissue evidence="1">Flushing bud</tissue>
    </source>
</reference>
<evidence type="ECO:0000313" key="1">
    <source>
        <dbReference type="EMBL" id="KUM49628.1"/>
    </source>
</evidence>
<dbReference type="AlphaFoldDB" id="A0A117NI99"/>
<sequence>MHPPILPPGYPLRYPPPLPLLSCPLPRGCTFSATLNDVRSILSARVSRDKHLSVPCEFYLQNSQ</sequence>
<comment type="caution">
    <text evidence="1">The sequence shown here is derived from an EMBL/GenBank/DDBJ whole genome shotgun (WGS) entry which is preliminary data.</text>
</comment>
<proteinExistence type="predicted"/>
<keyword evidence="1" id="KW-0496">Mitochondrion</keyword>
<accession>A0A117NI99</accession>
<gene>
    <name evidence="1" type="ORF">ABT39_MTgene2853</name>
</gene>
<dbReference type="EMBL" id="LKAM01000002">
    <property type="protein sequence ID" value="KUM49628.1"/>
    <property type="molecule type" value="Genomic_DNA"/>
</dbReference>
<name>A0A117NI99_PICGL</name>
<geneLocation type="mitochondrion" evidence="1"/>
<protein>
    <submittedName>
        <fullName evidence="1">Uncharacterized protein</fullName>
    </submittedName>
</protein>
<organism evidence="1">
    <name type="scientific">Picea glauca</name>
    <name type="common">White spruce</name>
    <name type="synonym">Pinus glauca</name>
    <dbReference type="NCBI Taxonomy" id="3330"/>
    <lineage>
        <taxon>Eukaryota</taxon>
        <taxon>Viridiplantae</taxon>
        <taxon>Streptophyta</taxon>
        <taxon>Embryophyta</taxon>
        <taxon>Tracheophyta</taxon>
        <taxon>Spermatophyta</taxon>
        <taxon>Pinopsida</taxon>
        <taxon>Pinidae</taxon>
        <taxon>Conifers I</taxon>
        <taxon>Pinales</taxon>
        <taxon>Pinaceae</taxon>
        <taxon>Picea</taxon>
    </lineage>
</organism>